<keyword evidence="10 14" id="KW-1133">Transmembrane helix</keyword>
<dbReference type="SUPFAM" id="SSF52540">
    <property type="entry name" value="P-loop containing nucleoside triphosphate hydrolases"/>
    <property type="match status" value="2"/>
</dbReference>
<keyword evidence="6" id="KW-0677">Repeat</keyword>
<feature type="transmembrane region" description="Helical" evidence="14">
    <location>
        <begin position="416"/>
        <end position="433"/>
    </location>
</feature>
<dbReference type="InterPro" id="IPR011527">
    <property type="entry name" value="ABC1_TM_dom"/>
</dbReference>
<dbReference type="Proteomes" id="UP000027120">
    <property type="component" value="Unassembled WGS sequence"/>
</dbReference>
<keyword evidence="7" id="KW-0547">Nucleotide-binding</keyword>
<evidence type="ECO:0000256" key="9">
    <source>
        <dbReference type="ARBA" id="ARBA00022967"/>
    </source>
</evidence>
<dbReference type="GO" id="GO:0016887">
    <property type="term" value="F:ATP hydrolysis activity"/>
    <property type="evidence" value="ECO:0007669"/>
    <property type="project" value="InterPro"/>
</dbReference>
<dbReference type="CDD" id="cd18580">
    <property type="entry name" value="ABC_6TM_ABCC_D2"/>
    <property type="match status" value="1"/>
</dbReference>
<feature type="domain" description="ABC transmembrane type-1" evidence="16">
    <location>
        <begin position="424"/>
        <end position="707"/>
    </location>
</feature>
<dbReference type="PANTHER" id="PTHR24223">
    <property type="entry name" value="ATP-BINDING CASSETTE SUB-FAMILY C"/>
    <property type="match status" value="1"/>
</dbReference>
<dbReference type="InterPro" id="IPR044726">
    <property type="entry name" value="ABCC_6TM_D2"/>
</dbReference>
<evidence type="ECO:0000256" key="1">
    <source>
        <dbReference type="ARBA" id="ARBA00004127"/>
    </source>
</evidence>
<evidence type="ECO:0000259" key="16">
    <source>
        <dbReference type="PROSITE" id="PS50929"/>
    </source>
</evidence>
<dbReference type="InterPro" id="IPR003439">
    <property type="entry name" value="ABC_transporter-like_ATP-bd"/>
</dbReference>
<gene>
    <name evidence="17" type="ORF">CISIN_1g0003511mg</name>
</gene>
<feature type="transmembrane region" description="Helical" evidence="14">
    <location>
        <begin position="533"/>
        <end position="554"/>
    </location>
</feature>
<name>A0A067GJ25_CITSI</name>
<dbReference type="GO" id="GO:0012505">
    <property type="term" value="C:endomembrane system"/>
    <property type="evidence" value="ECO:0007669"/>
    <property type="project" value="UniProtKB-SubCell"/>
</dbReference>
<evidence type="ECO:0000256" key="11">
    <source>
        <dbReference type="ARBA" id="ARBA00023136"/>
    </source>
</evidence>
<keyword evidence="8" id="KW-0067">ATP-binding</keyword>
<protein>
    <recommendedName>
        <fullName evidence="3">ABC-type xenobiotic transporter</fullName>
        <ecNumber evidence="3">7.6.2.2</ecNumber>
    </recommendedName>
</protein>
<dbReference type="InterPro" id="IPR027417">
    <property type="entry name" value="P-loop_NTPase"/>
</dbReference>
<evidence type="ECO:0000256" key="6">
    <source>
        <dbReference type="ARBA" id="ARBA00022737"/>
    </source>
</evidence>
<reference evidence="17 18" key="1">
    <citation type="submission" date="2014-04" db="EMBL/GenBank/DDBJ databases">
        <authorList>
            <consortium name="International Citrus Genome Consortium"/>
            <person name="Gmitter F."/>
            <person name="Chen C."/>
            <person name="Farmerie W."/>
            <person name="Harkins T."/>
            <person name="Desany B."/>
            <person name="Mohiuddin M."/>
            <person name="Kodira C."/>
            <person name="Borodovsky M."/>
            <person name="Lomsadze A."/>
            <person name="Burns P."/>
            <person name="Jenkins J."/>
            <person name="Prochnik S."/>
            <person name="Shu S."/>
            <person name="Chapman J."/>
            <person name="Pitluck S."/>
            <person name="Schmutz J."/>
            <person name="Rokhsar D."/>
        </authorList>
    </citation>
    <scope>NUCLEOTIDE SEQUENCE</scope>
</reference>
<dbReference type="EC" id="7.6.2.2" evidence="3"/>
<evidence type="ECO:0000313" key="17">
    <source>
        <dbReference type="EMBL" id="KDO75336.1"/>
    </source>
</evidence>
<feature type="non-terminal residue" evidence="17">
    <location>
        <position position="1096"/>
    </location>
</feature>
<dbReference type="FunFam" id="1.20.1560.10:FF:000013">
    <property type="entry name" value="ABC transporter C family member 2"/>
    <property type="match status" value="1"/>
</dbReference>
<evidence type="ECO:0000256" key="8">
    <source>
        <dbReference type="ARBA" id="ARBA00022840"/>
    </source>
</evidence>
<proteinExistence type="inferred from homology"/>
<dbReference type="AlphaFoldDB" id="A0A067GJ25"/>
<feature type="transmembrane region" description="Helical" evidence="14">
    <location>
        <begin position="6"/>
        <end position="26"/>
    </location>
</feature>
<keyword evidence="9" id="KW-1278">Translocase</keyword>
<dbReference type="InterPro" id="IPR050173">
    <property type="entry name" value="ABC_transporter_C-like"/>
</dbReference>
<evidence type="ECO:0000256" key="10">
    <source>
        <dbReference type="ARBA" id="ARBA00022989"/>
    </source>
</evidence>
<dbReference type="PROSITE" id="PS50929">
    <property type="entry name" value="ABC_TM1F"/>
    <property type="match status" value="1"/>
</dbReference>
<dbReference type="PROSITE" id="PS00211">
    <property type="entry name" value="ABC_TRANSPORTER_1"/>
    <property type="match status" value="2"/>
</dbReference>
<dbReference type="InterPro" id="IPR017871">
    <property type="entry name" value="ABC_transporter-like_CS"/>
</dbReference>
<dbReference type="InterPro" id="IPR036640">
    <property type="entry name" value="ABC1_TM_sf"/>
</dbReference>
<evidence type="ECO:0000256" key="3">
    <source>
        <dbReference type="ARBA" id="ARBA00012191"/>
    </source>
</evidence>
<dbReference type="GO" id="GO:0016020">
    <property type="term" value="C:membrane"/>
    <property type="evidence" value="ECO:0007669"/>
    <property type="project" value="InterPro"/>
</dbReference>
<accession>A0A067GJ25</accession>
<dbReference type="PANTHER" id="PTHR24223:SF456">
    <property type="entry name" value="MULTIDRUG RESISTANCE-ASSOCIATED PROTEIN LETHAL(2)03659"/>
    <property type="match status" value="1"/>
</dbReference>
<dbReference type="PROSITE" id="PS50893">
    <property type="entry name" value="ABC_TRANSPORTER_2"/>
    <property type="match status" value="2"/>
</dbReference>
<keyword evidence="11 14" id="KW-0472">Membrane</keyword>
<evidence type="ECO:0000313" key="18">
    <source>
        <dbReference type="Proteomes" id="UP000027120"/>
    </source>
</evidence>
<evidence type="ECO:0000256" key="14">
    <source>
        <dbReference type="SAM" id="Phobius"/>
    </source>
</evidence>
<evidence type="ECO:0000256" key="7">
    <source>
        <dbReference type="ARBA" id="ARBA00022741"/>
    </source>
</evidence>
<organism evidence="17 18">
    <name type="scientific">Citrus sinensis</name>
    <name type="common">Sweet orange</name>
    <name type="synonym">Citrus aurantium var. sinensis</name>
    <dbReference type="NCBI Taxonomy" id="2711"/>
    <lineage>
        <taxon>Eukaryota</taxon>
        <taxon>Viridiplantae</taxon>
        <taxon>Streptophyta</taxon>
        <taxon>Embryophyta</taxon>
        <taxon>Tracheophyta</taxon>
        <taxon>Spermatophyta</taxon>
        <taxon>Magnoliopsida</taxon>
        <taxon>eudicotyledons</taxon>
        <taxon>Gunneridae</taxon>
        <taxon>Pentapetalae</taxon>
        <taxon>rosids</taxon>
        <taxon>malvids</taxon>
        <taxon>Sapindales</taxon>
        <taxon>Rutaceae</taxon>
        <taxon>Aurantioideae</taxon>
        <taxon>Citrus</taxon>
    </lineage>
</organism>
<sequence length="1096" mass="121603">MNTFVYLGTIGLFGFVFSYIFLILSLILQCNSFILNSIPVLVTVVSFGMFTLLGGDLTPARAFTSLSLFAVLRFPLFMLPNMITQVVNANVSLKRMEEFLLAEEKILLPNPPLTSGLPAISIRNGYFSWDSKAERPTLLNINLDIPVGSLVAIVGGTGEGKTSLISAMLGELPPVSDASAVIRGTVAYVPQVSWIFNATVRDNILFGSAFEPARYEKAIDVTSLQHDLDLLPGGDVTEIGERGVNISGGQKQRVSMARAVYSNSDVFIFDDPLSALDAHVGRQVFDRCIRGELSGKTRVLVTNQLHFLSQVDRIILVHEGMVKEEGTFEDLSNNGELFQKLMENAGKMEEYVEEKEDGETVDNKTSKPAANGVDNDLPKEASDTRKTKEGKSVLIKQEERETGVVSFKVLSRYKDALGGLWVVLILLLCYFLTETLRVSSSTWLSYWTDQSSLKTHGPLFYNTIYSLLSFGQVLVTLANSYWLIISSLYAAKRLHDAMLHSILRAPMVFFHTNPLGRIINRFAKDLGDIDRNVAVFVNMFMGQVSQLLSTFVLIGIVSTMSLWAIMPLLLLFYAAYLYYQSTAREVKRLDSITRSPVYAQFGEALNGLSTIRAYKAYDRMADINGKSMDKNIRYTLVNMGANRWLAIRLEIVGGLMIWLTATFAVVQNGSAENQEAFASTMGLLLSYALNITSLLTAVLRLASLAENSLNAVERVGNYIELPSEAPLVIESNRPPPGWPSSGSIKFEDVVLRYRPELPPVLHGLSFTIPPSDKVGIVGRTGAGKSSMLNTLFRIVELERGRILIDGFDIAKFGLMDLRKILGIIPQSPVLFSGTVRFNLDPFSEHSDADLWEALERAHLKDAIRRNSLGLDAQVSEAGENFSVGQRQLLSLSRALLRRSKILVLDEATAAVDVRTDALIQKTIREEFKSCTMLIIAHRLNTIIDCDRILLLDSGRVLEYDTPEELLSNEGSSFSKMVQSTGAANAQYLRSLVLGGEAENKLREENKQIDGQRRWLASSRWAAAAQYALAVSLTSSHNDLQRLEVEDQNNILKKTKDAVVTLQGVLEGKHDKEIEESLNQHEVSTDGWWSALYRMIE</sequence>
<dbReference type="CDD" id="cd03244">
    <property type="entry name" value="ABCC_MRP_domain2"/>
    <property type="match status" value="1"/>
</dbReference>
<dbReference type="GO" id="GO:0005524">
    <property type="term" value="F:ATP binding"/>
    <property type="evidence" value="ECO:0007669"/>
    <property type="project" value="UniProtKB-KW"/>
</dbReference>
<feature type="region of interest" description="Disordered" evidence="13">
    <location>
        <begin position="354"/>
        <end position="392"/>
    </location>
</feature>
<feature type="domain" description="ABC transporter" evidence="15">
    <location>
        <begin position="120"/>
        <end position="344"/>
    </location>
</feature>
<comment type="similarity">
    <text evidence="2">Belongs to the ABC transporter superfamily. ABCC family. Conjugate transporter (TC 3.A.1.208) subfamily.</text>
</comment>
<keyword evidence="5 14" id="KW-0812">Transmembrane</keyword>
<keyword evidence="18" id="KW-1185">Reference proteome</keyword>
<evidence type="ECO:0000256" key="12">
    <source>
        <dbReference type="ARBA" id="ARBA00034018"/>
    </source>
</evidence>
<feature type="transmembrane region" description="Helical" evidence="14">
    <location>
        <begin position="464"/>
        <end position="484"/>
    </location>
</feature>
<dbReference type="SMART" id="SM00382">
    <property type="entry name" value="AAA"/>
    <property type="match status" value="2"/>
</dbReference>
<evidence type="ECO:0000256" key="2">
    <source>
        <dbReference type="ARBA" id="ARBA00009726"/>
    </source>
</evidence>
<dbReference type="FunFam" id="3.40.50.300:FF:000450">
    <property type="entry name" value="ABC transporter C family member 2"/>
    <property type="match status" value="1"/>
</dbReference>
<comment type="subcellular location">
    <subcellularLocation>
        <location evidence="1">Endomembrane system</location>
        <topology evidence="1">Multi-pass membrane protein</topology>
    </subcellularLocation>
</comment>
<dbReference type="CDD" id="cd03250">
    <property type="entry name" value="ABCC_MRP_domain1"/>
    <property type="match status" value="1"/>
</dbReference>
<dbReference type="GO" id="GO:0008559">
    <property type="term" value="F:ABC-type xenobiotic transporter activity"/>
    <property type="evidence" value="ECO:0007669"/>
    <property type="project" value="UniProtKB-EC"/>
</dbReference>
<dbReference type="InterPro" id="IPR003593">
    <property type="entry name" value="AAA+_ATPase"/>
</dbReference>
<evidence type="ECO:0000256" key="5">
    <source>
        <dbReference type="ARBA" id="ARBA00022692"/>
    </source>
</evidence>
<evidence type="ECO:0000256" key="13">
    <source>
        <dbReference type="SAM" id="MobiDB-lite"/>
    </source>
</evidence>
<feature type="transmembrane region" description="Helical" evidence="14">
    <location>
        <begin position="677"/>
        <end position="699"/>
    </location>
</feature>
<dbReference type="FunFam" id="3.40.50.300:FF:000163">
    <property type="entry name" value="Multidrug resistance-associated protein member 4"/>
    <property type="match status" value="1"/>
</dbReference>
<evidence type="ECO:0000256" key="4">
    <source>
        <dbReference type="ARBA" id="ARBA00022448"/>
    </source>
</evidence>
<dbReference type="Gene3D" id="1.20.1560.10">
    <property type="entry name" value="ABC transporter type 1, transmembrane domain"/>
    <property type="match status" value="2"/>
</dbReference>
<dbReference type="Pfam" id="PF00664">
    <property type="entry name" value="ABC_membrane"/>
    <property type="match status" value="1"/>
</dbReference>
<dbReference type="EMBL" id="KK784882">
    <property type="protein sequence ID" value="KDO75336.1"/>
    <property type="molecule type" value="Genomic_DNA"/>
</dbReference>
<comment type="catalytic activity">
    <reaction evidence="12">
        <text>ATP + H2O + xenobioticSide 1 = ADP + phosphate + xenobioticSide 2.</text>
        <dbReference type="EC" id="7.6.2.2"/>
    </reaction>
</comment>
<feature type="transmembrane region" description="Helical" evidence="14">
    <location>
        <begin position="33"/>
        <end position="54"/>
    </location>
</feature>
<dbReference type="Pfam" id="PF00005">
    <property type="entry name" value="ABC_tran"/>
    <property type="match status" value="2"/>
</dbReference>
<evidence type="ECO:0000259" key="15">
    <source>
        <dbReference type="PROSITE" id="PS50893"/>
    </source>
</evidence>
<dbReference type="Gene3D" id="3.40.50.300">
    <property type="entry name" value="P-loop containing nucleotide triphosphate hydrolases"/>
    <property type="match status" value="2"/>
</dbReference>
<feature type="domain" description="ABC transporter" evidence="15">
    <location>
        <begin position="744"/>
        <end position="978"/>
    </location>
</feature>
<keyword evidence="4" id="KW-0813">Transport</keyword>
<feature type="transmembrane region" description="Helical" evidence="14">
    <location>
        <begin position="645"/>
        <end position="665"/>
    </location>
</feature>
<dbReference type="SUPFAM" id="SSF90123">
    <property type="entry name" value="ABC transporter transmembrane region"/>
    <property type="match status" value="2"/>
</dbReference>
<feature type="transmembrane region" description="Helical" evidence="14">
    <location>
        <begin position="560"/>
        <end position="579"/>
    </location>
</feature>
<feature type="compositionally biased region" description="Basic and acidic residues" evidence="13">
    <location>
        <begin position="376"/>
        <end position="392"/>
    </location>
</feature>